<evidence type="ECO:0000313" key="11">
    <source>
        <dbReference type="Proteomes" id="UP001174677"/>
    </source>
</evidence>
<dbReference type="InterPro" id="IPR004873">
    <property type="entry name" value="BURP_dom"/>
</dbReference>
<keyword evidence="11" id="KW-1185">Reference proteome</keyword>
<keyword evidence="5 8" id="KW-0732">Signal</keyword>
<gene>
    <name evidence="10" type="ORF">P3X46_011710</name>
</gene>
<dbReference type="Pfam" id="PF03181">
    <property type="entry name" value="BURP"/>
    <property type="match status" value="1"/>
</dbReference>
<organism evidence="10 11">
    <name type="scientific">Hevea brasiliensis</name>
    <name type="common">Para rubber tree</name>
    <name type="synonym">Siphonia brasiliensis</name>
    <dbReference type="NCBI Taxonomy" id="3981"/>
    <lineage>
        <taxon>Eukaryota</taxon>
        <taxon>Viridiplantae</taxon>
        <taxon>Streptophyta</taxon>
        <taxon>Embryophyta</taxon>
        <taxon>Tracheophyta</taxon>
        <taxon>Spermatophyta</taxon>
        <taxon>Magnoliopsida</taxon>
        <taxon>eudicotyledons</taxon>
        <taxon>Gunneridae</taxon>
        <taxon>Pentapetalae</taxon>
        <taxon>rosids</taxon>
        <taxon>fabids</taxon>
        <taxon>Malpighiales</taxon>
        <taxon>Euphorbiaceae</taxon>
        <taxon>Crotonoideae</taxon>
        <taxon>Micrandreae</taxon>
        <taxon>Hevea</taxon>
    </lineage>
</organism>
<evidence type="ECO:0000256" key="4">
    <source>
        <dbReference type="ARBA" id="ARBA00022523"/>
    </source>
</evidence>
<protein>
    <recommendedName>
        <fullName evidence="9">BURP domain-containing protein</fullName>
    </recommendedName>
</protein>
<evidence type="ECO:0000256" key="5">
    <source>
        <dbReference type="ARBA" id="ARBA00022729"/>
    </source>
</evidence>
<evidence type="ECO:0000256" key="1">
    <source>
        <dbReference type="ARBA" id="ARBA00004191"/>
    </source>
</evidence>
<reference evidence="10" key="1">
    <citation type="journal article" date="2023" name="Plant Biotechnol. J.">
        <title>Chromosome-level wild Hevea brasiliensis genome provides new tools for genomic-assisted breeding and valuable loci to elevate rubber yield.</title>
        <authorList>
            <person name="Cheng H."/>
            <person name="Song X."/>
            <person name="Hu Y."/>
            <person name="Wu T."/>
            <person name="Yang Q."/>
            <person name="An Z."/>
            <person name="Feng S."/>
            <person name="Deng Z."/>
            <person name="Wu W."/>
            <person name="Zeng X."/>
            <person name="Tu M."/>
            <person name="Wang X."/>
            <person name="Huang H."/>
        </authorList>
    </citation>
    <scope>NUCLEOTIDE SEQUENCE</scope>
    <source>
        <strain evidence="10">MT/VB/25A 57/8</strain>
    </source>
</reference>
<evidence type="ECO:0000256" key="3">
    <source>
        <dbReference type="ARBA" id="ARBA00022512"/>
    </source>
</evidence>
<dbReference type="EMBL" id="JARPOI010000007">
    <property type="protein sequence ID" value="KAJ9176393.1"/>
    <property type="molecule type" value="Genomic_DNA"/>
</dbReference>
<evidence type="ECO:0000256" key="8">
    <source>
        <dbReference type="SAM" id="SignalP"/>
    </source>
</evidence>
<evidence type="ECO:0000256" key="7">
    <source>
        <dbReference type="SAM" id="MobiDB-lite"/>
    </source>
</evidence>
<feature type="signal peptide" evidence="8">
    <location>
        <begin position="1"/>
        <end position="23"/>
    </location>
</feature>
<dbReference type="PANTHER" id="PTHR31458">
    <property type="entry name" value="POLYGALACTURONASE 1 BETA-LIKE PROTEIN 2"/>
    <property type="match status" value="1"/>
</dbReference>
<keyword evidence="3" id="KW-0964">Secreted</keyword>
<dbReference type="PANTHER" id="PTHR31458:SF2">
    <property type="entry name" value="POLYGALACTURONASE 1 BETA-LIKE PROTEIN 2"/>
    <property type="match status" value="1"/>
</dbReference>
<feature type="compositionally biased region" description="Polar residues" evidence="7">
    <location>
        <begin position="223"/>
        <end position="252"/>
    </location>
</feature>
<dbReference type="PROSITE" id="PS51277">
    <property type="entry name" value="BURP"/>
    <property type="match status" value="1"/>
</dbReference>
<name>A0ABQ9MBV5_HEVBR</name>
<keyword evidence="4" id="KW-0052">Apoplast</keyword>
<feature type="chain" id="PRO_5047284519" description="BURP domain-containing protein" evidence="8">
    <location>
        <begin position="24"/>
        <end position="634"/>
    </location>
</feature>
<accession>A0ABQ9MBV5</accession>
<dbReference type="SMART" id="SM01045">
    <property type="entry name" value="BURP"/>
    <property type="match status" value="1"/>
</dbReference>
<comment type="caution">
    <text evidence="10">The sequence shown here is derived from an EMBL/GenBank/DDBJ whole genome shotgun (WGS) entry which is preliminary data.</text>
</comment>
<dbReference type="InterPro" id="IPR051897">
    <property type="entry name" value="PG-associated_BURP"/>
</dbReference>
<evidence type="ECO:0000259" key="9">
    <source>
        <dbReference type="PROSITE" id="PS51277"/>
    </source>
</evidence>
<keyword evidence="3" id="KW-0134">Cell wall</keyword>
<keyword evidence="6" id="KW-0325">Glycoprotein</keyword>
<dbReference type="Proteomes" id="UP001174677">
    <property type="component" value="Chromosome 7"/>
</dbReference>
<proteinExistence type="predicted"/>
<evidence type="ECO:0000313" key="10">
    <source>
        <dbReference type="EMBL" id="KAJ9176393.1"/>
    </source>
</evidence>
<feature type="region of interest" description="Disordered" evidence="7">
    <location>
        <begin position="220"/>
        <end position="252"/>
    </location>
</feature>
<sequence>MQAHPISPFFFFIFFCFPFLLDASSAGARVLLAGDGPLTPKAYLIRYWDKEIHSNLPKSPFILSKASPLNAVDAATFTKLASQNALSTKFSAFCSSAKLFCFPDLAPSLEKHEGNSNFAVYSNKNFTNYGSDLVNGVDSFKNYSDGENIPVDSFRRYGRGSIDHNEKFSTYGPDGNVPDQSFNTYGAHSSGGASDFKKYNEQVNVPNLRFTSYSDHGNRRAQKFSSYTGDTNSGGESFSSYGKNGNASPNEFTSYAENSNVIGSDFTNYGENENGANDTFKSYGFNGNVPENNFKNYGAEGTGSFDTFTNYRDESNVGDDSFQSYAKKSTGGTVNFKIYGKSFNEGSDTFTGYGEGADKPKIGFKIYGVNNTFKEYADKKSVSFSGYSKTSSTTASEETTAKKVSGSLVNKWIEPGKFFRESELKKGNVMPMPDIRDKMPQRSFLPRTITSKLPFSTSKIAPLKETFHTADNSTMEKIIMDALDECERAPSPGETKRCVGSAEDLIDFATSVLGRNVVVRTTENVKGSKKNIMIGSVKGINGGRVTKSVSCHQSLFPYLLYYCHSVPKVRVYEADILDRNSKAKINHGVAVCHLDTSSWSSTHGAFLALGSGPGRIEVCHWIFENDMTWTTADE</sequence>
<evidence type="ECO:0000256" key="2">
    <source>
        <dbReference type="ARBA" id="ARBA00004271"/>
    </source>
</evidence>
<feature type="domain" description="BURP" evidence="9">
    <location>
        <begin position="418"/>
        <end position="632"/>
    </location>
</feature>
<comment type="subcellular location">
    <subcellularLocation>
        <location evidence="1">Secreted</location>
        <location evidence="1">Cell wall</location>
    </subcellularLocation>
    <subcellularLocation>
        <location evidence="2">Secreted</location>
        <location evidence="2">Extracellular space</location>
        <location evidence="2">Apoplast</location>
    </subcellularLocation>
</comment>
<evidence type="ECO:0000256" key="6">
    <source>
        <dbReference type="ARBA" id="ARBA00023180"/>
    </source>
</evidence>